<dbReference type="EMBL" id="MN034037">
    <property type="protein sequence ID" value="QDH88360.1"/>
    <property type="molecule type" value="Genomic_RNA"/>
</dbReference>
<evidence type="ECO:0000256" key="5">
    <source>
        <dbReference type="ARBA" id="ARBA00023104"/>
    </source>
</evidence>
<dbReference type="GO" id="GO:0039666">
    <property type="term" value="P:virion attachment to host cell pilus"/>
    <property type="evidence" value="ECO:0007669"/>
    <property type="project" value="UniProtKB-KW"/>
</dbReference>
<dbReference type="GO" id="GO:0044423">
    <property type="term" value="C:virion component"/>
    <property type="evidence" value="ECO:0007669"/>
    <property type="project" value="UniProtKB-KW"/>
</dbReference>
<protein>
    <submittedName>
        <fullName evidence="8">Uncharacterized protein</fullName>
    </submittedName>
</protein>
<evidence type="ECO:0000256" key="1">
    <source>
        <dbReference type="ARBA" id="ARBA00004328"/>
    </source>
</evidence>
<keyword evidence="4" id="KW-0946">Virion</keyword>
<reference evidence="8" key="1">
    <citation type="submission" date="2019-05" db="EMBL/GenBank/DDBJ databases">
        <title>Metatranscriptomic reconstruction reveals RNA viruses with the potential to shape carbon cycling in soil.</title>
        <authorList>
            <person name="Starr E.P."/>
            <person name="Nuccio E."/>
            <person name="Pett-Ridge J."/>
            <person name="Banfield J.F."/>
            <person name="Firestone M.K."/>
        </authorList>
    </citation>
    <scope>NUCLEOTIDE SEQUENCE</scope>
    <source>
        <strain evidence="8">H4_Bulk_Litter_24_scaffold_234</strain>
    </source>
</reference>
<evidence type="ECO:0000256" key="6">
    <source>
        <dbReference type="ARBA" id="ARBA00023296"/>
    </source>
</evidence>
<organism evidence="8">
    <name type="scientific">Leviviridae sp</name>
    <dbReference type="NCBI Taxonomy" id="2027243"/>
    <lineage>
        <taxon>Viruses</taxon>
        <taxon>Riboviria</taxon>
        <taxon>Orthornavirae</taxon>
        <taxon>Lenarviricota</taxon>
        <taxon>Leviviricetes</taxon>
        <taxon>Norzivirales</taxon>
        <taxon>Fiersviridae</taxon>
    </lineage>
</organism>
<name>A0A514D406_9VIRU</name>
<keyword evidence="6" id="KW-1160">Virus entry into host cell</keyword>
<keyword evidence="3" id="KW-1161">Viral attachment to host cell</keyword>
<sequence>MTRVRQRNNTLPLSMTQRVRQYNNSGTLLTDDTTPYSAYNIGLMQYEGPFEMMTDEVTPSFKKRSARGEIIINPMSWNRTERLISGYGGELQTPKAAVPGQDAYALVDQAGTWVLPSLYGTHSTSRDIQSLRDIAITQAYGNVADPDAQSLVVLLESKKTMKFLQQSLGSMLGGIHALGTGKPRRAVEAIFRGRSNSNGQIESIPKQIVNAAAQKWMEYRYAWGPMFFDIRDHVNAYGNIRAKRRVARGNASDQYEYTDTTAGFVLAGTGFTCTLHRTGTNSRKIRAAIIYEETNDIRQTLNKYGLLALPSVAWELTPFSWMADWFGNLSDCFKAMSPVVGVKILGCSKTEFTDEQITTWSDSLFHSDYKTTSFNAGLEVMRYKSKVRDQFTPYFRPRITVRLNWKRGLDVLALASQTFKSMKWVTG</sequence>
<keyword evidence="5" id="KW-1175">Viral attachment to host cell pilus</keyword>
<evidence type="ECO:0000256" key="7">
    <source>
        <dbReference type="ARBA" id="ARBA00035110"/>
    </source>
</evidence>
<accession>A0A514D406</accession>
<keyword evidence="2" id="KW-0945">Host-virus interaction</keyword>
<evidence type="ECO:0000256" key="2">
    <source>
        <dbReference type="ARBA" id="ARBA00022581"/>
    </source>
</evidence>
<evidence type="ECO:0000256" key="3">
    <source>
        <dbReference type="ARBA" id="ARBA00022804"/>
    </source>
</evidence>
<evidence type="ECO:0000313" key="8">
    <source>
        <dbReference type="EMBL" id="QDH88360.1"/>
    </source>
</evidence>
<comment type="similarity">
    <text evidence="7">Belongs to the Leviviricetes maturation protein family.</text>
</comment>
<dbReference type="InterPro" id="IPR005563">
    <property type="entry name" value="A_protein"/>
</dbReference>
<comment type="subcellular location">
    <subcellularLocation>
        <location evidence="1">Virion</location>
    </subcellularLocation>
</comment>
<proteinExistence type="inferred from homology"/>
<gene>
    <name evidence="8" type="ORF">H4BulkLitter24234_000001</name>
</gene>
<dbReference type="Pfam" id="PF03863">
    <property type="entry name" value="Phage_mat-A"/>
    <property type="match status" value="1"/>
</dbReference>
<evidence type="ECO:0000256" key="4">
    <source>
        <dbReference type="ARBA" id="ARBA00022844"/>
    </source>
</evidence>